<evidence type="ECO:0000313" key="1">
    <source>
        <dbReference type="EMBL" id="OAQ13733.1"/>
    </source>
</evidence>
<dbReference type="GO" id="GO:0016853">
    <property type="term" value="F:isomerase activity"/>
    <property type="evidence" value="ECO:0007669"/>
    <property type="project" value="UniProtKB-KW"/>
</dbReference>
<organism evidence="1 2">
    <name type="scientific">Bibersteinia trehalosi Y31</name>
    <dbReference type="NCBI Taxonomy" id="1261658"/>
    <lineage>
        <taxon>Bacteria</taxon>
        <taxon>Pseudomonadati</taxon>
        <taxon>Pseudomonadota</taxon>
        <taxon>Gammaproteobacteria</taxon>
        <taxon>Pasteurellales</taxon>
        <taxon>Pasteurellaceae</taxon>
        <taxon>Bibersteinia</taxon>
    </lineage>
</organism>
<dbReference type="Proteomes" id="UP000078358">
    <property type="component" value="Unassembled WGS sequence"/>
</dbReference>
<name>A0A179CUW8_BIBTR</name>
<sequence>MSVKTEILFTNHWDVRISDPGLEGAMSHYFETVYLDLVAHVENESVRYEFTRKVEKEVKEHAVFSDVEEMFKFVANYLGPAALGKIGIQIGKLGLA</sequence>
<dbReference type="Pfam" id="PF17347">
    <property type="entry name" value="DUF5377"/>
    <property type="match status" value="1"/>
</dbReference>
<gene>
    <name evidence="1" type="ORF">F480_04695</name>
</gene>
<dbReference type="AlphaFoldDB" id="A0A179CUW8"/>
<keyword evidence="1" id="KW-0413">Isomerase</keyword>
<dbReference type="PATRIC" id="fig|1261658.3.peg.930"/>
<evidence type="ECO:0000313" key="2">
    <source>
        <dbReference type="Proteomes" id="UP000078358"/>
    </source>
</evidence>
<dbReference type="RefSeq" id="WP_064318378.1">
    <property type="nucleotide sequence ID" value="NZ_JACI01000002.1"/>
</dbReference>
<dbReference type="EMBL" id="JACI01000002">
    <property type="protein sequence ID" value="OAQ13733.1"/>
    <property type="molecule type" value="Genomic_DNA"/>
</dbReference>
<proteinExistence type="predicted"/>
<accession>A0A179CUW8</accession>
<dbReference type="InterPro" id="IPR035318">
    <property type="entry name" value="DUF5377"/>
</dbReference>
<comment type="caution">
    <text evidence="1">The sequence shown here is derived from an EMBL/GenBank/DDBJ whole genome shotgun (WGS) entry which is preliminary data.</text>
</comment>
<reference evidence="1 2" key="1">
    <citation type="submission" date="2014-01" db="EMBL/GenBank/DDBJ databases">
        <authorList>
            <person name="Zuccon D."/>
        </authorList>
    </citation>
    <scope>NUCLEOTIDE SEQUENCE [LARGE SCALE GENOMIC DNA]</scope>
    <source>
        <strain evidence="1 2">Y31</strain>
    </source>
</reference>
<protein>
    <submittedName>
        <fullName evidence="1">Dithiol-disulfide isomerase</fullName>
    </submittedName>
</protein>